<organism evidence="1 2">
    <name type="scientific">Umbelopsis ramanniana AG</name>
    <dbReference type="NCBI Taxonomy" id="1314678"/>
    <lineage>
        <taxon>Eukaryota</taxon>
        <taxon>Fungi</taxon>
        <taxon>Fungi incertae sedis</taxon>
        <taxon>Mucoromycota</taxon>
        <taxon>Mucoromycotina</taxon>
        <taxon>Umbelopsidomycetes</taxon>
        <taxon>Umbelopsidales</taxon>
        <taxon>Umbelopsidaceae</taxon>
        <taxon>Umbelopsis</taxon>
    </lineage>
</organism>
<sequence>MPLNDILESLVGHSANVASVDLSKPSERVSNYLIPPKHKKLVRDAESYECKLYSLGGNEQAVARISAEYSAPTGPAHRQTLERLLSAANTLNQICDNPSGTRDRIEELAQKHEELQLNIDYLESTRTKNEKEMLALQRSQSQPKKPTNYKDEDENAVHLQHDIAEYEATIGRLQRVLKNKDVSISQLSDSVTEQLELQSHFNDMDNMMDELDDMSFEYTDVSAEELSNMSSEERELWQLRKNINAKKAELEKTGK</sequence>
<dbReference type="Proteomes" id="UP001206595">
    <property type="component" value="Unassembled WGS sequence"/>
</dbReference>
<reference evidence="1" key="2">
    <citation type="journal article" date="2022" name="Proc. Natl. Acad. Sci. U.S.A.">
        <title>Diploid-dominant life cycles characterize the early evolution of Fungi.</title>
        <authorList>
            <person name="Amses K.R."/>
            <person name="Simmons D.R."/>
            <person name="Longcore J.E."/>
            <person name="Mondo S.J."/>
            <person name="Seto K."/>
            <person name="Jeronimo G.H."/>
            <person name="Bonds A.E."/>
            <person name="Quandt C.A."/>
            <person name="Davis W.J."/>
            <person name="Chang Y."/>
            <person name="Federici B.A."/>
            <person name="Kuo A."/>
            <person name="LaButti K."/>
            <person name="Pangilinan J."/>
            <person name="Andreopoulos W."/>
            <person name="Tritt A."/>
            <person name="Riley R."/>
            <person name="Hundley H."/>
            <person name="Johnson J."/>
            <person name="Lipzen A."/>
            <person name="Barry K."/>
            <person name="Lang B.F."/>
            <person name="Cuomo C.A."/>
            <person name="Buchler N.E."/>
            <person name="Grigoriev I.V."/>
            <person name="Spatafora J.W."/>
            <person name="Stajich J.E."/>
            <person name="James T.Y."/>
        </authorList>
    </citation>
    <scope>NUCLEOTIDE SEQUENCE</scope>
    <source>
        <strain evidence="1">AG</strain>
    </source>
</reference>
<dbReference type="RefSeq" id="XP_051441536.1">
    <property type="nucleotide sequence ID" value="XM_051591538.1"/>
</dbReference>
<dbReference type="EMBL" id="MU620954">
    <property type="protein sequence ID" value="KAI8576532.1"/>
    <property type="molecule type" value="Genomic_DNA"/>
</dbReference>
<proteinExistence type="predicted"/>
<dbReference type="GeneID" id="75916881"/>
<name>A0AAD5E478_UMBRA</name>
<gene>
    <name evidence="1" type="ORF">K450DRAFT_256633</name>
</gene>
<reference evidence="1" key="1">
    <citation type="submission" date="2021-06" db="EMBL/GenBank/DDBJ databases">
        <authorList>
            <consortium name="DOE Joint Genome Institute"/>
            <person name="Mondo S.J."/>
            <person name="Amses K.R."/>
            <person name="Simmons D.R."/>
            <person name="Longcore J.E."/>
            <person name="Seto K."/>
            <person name="Alves G.H."/>
            <person name="Bonds A.E."/>
            <person name="Quandt C.A."/>
            <person name="Davis W.J."/>
            <person name="Chang Y."/>
            <person name="Letcher P.M."/>
            <person name="Powell M.J."/>
            <person name="Kuo A."/>
            <person name="Labutti K."/>
            <person name="Pangilinan J."/>
            <person name="Andreopoulos W."/>
            <person name="Tritt A."/>
            <person name="Riley R."/>
            <person name="Hundley H."/>
            <person name="Johnson J."/>
            <person name="Lipzen A."/>
            <person name="Barry K."/>
            <person name="Berbee M.L."/>
            <person name="Buchler N.E."/>
            <person name="Grigoriev I.V."/>
            <person name="Spatafora J.W."/>
            <person name="Stajich J.E."/>
            <person name="James T.Y."/>
        </authorList>
    </citation>
    <scope>NUCLEOTIDE SEQUENCE</scope>
    <source>
        <strain evidence="1">AG</strain>
    </source>
</reference>
<evidence type="ECO:0000313" key="1">
    <source>
        <dbReference type="EMBL" id="KAI8576532.1"/>
    </source>
</evidence>
<accession>A0AAD5E478</accession>
<evidence type="ECO:0000313" key="2">
    <source>
        <dbReference type="Proteomes" id="UP001206595"/>
    </source>
</evidence>
<dbReference type="AlphaFoldDB" id="A0AAD5E478"/>
<comment type="caution">
    <text evidence="1">The sequence shown here is derived from an EMBL/GenBank/DDBJ whole genome shotgun (WGS) entry which is preliminary data.</text>
</comment>
<keyword evidence="2" id="KW-1185">Reference proteome</keyword>
<protein>
    <submittedName>
        <fullName evidence="1">Uncharacterized protein</fullName>
    </submittedName>
</protein>